<organism evidence="2 3">
    <name type="scientific">Thalassiosira oceanica</name>
    <name type="common">Marine diatom</name>
    <dbReference type="NCBI Taxonomy" id="159749"/>
    <lineage>
        <taxon>Eukaryota</taxon>
        <taxon>Sar</taxon>
        <taxon>Stramenopiles</taxon>
        <taxon>Ochrophyta</taxon>
        <taxon>Bacillariophyta</taxon>
        <taxon>Coscinodiscophyceae</taxon>
        <taxon>Thalassiosirophycidae</taxon>
        <taxon>Thalassiosirales</taxon>
        <taxon>Thalassiosiraceae</taxon>
        <taxon>Thalassiosira</taxon>
    </lineage>
</organism>
<feature type="compositionally biased region" description="Low complexity" evidence="1">
    <location>
        <begin position="148"/>
        <end position="158"/>
    </location>
</feature>
<reference evidence="2 3" key="1">
    <citation type="journal article" date="2012" name="Genome Biol.">
        <title>Genome and low-iron response of an oceanic diatom adapted to chronic iron limitation.</title>
        <authorList>
            <person name="Lommer M."/>
            <person name="Specht M."/>
            <person name="Roy A.S."/>
            <person name="Kraemer L."/>
            <person name="Andreson R."/>
            <person name="Gutowska M.A."/>
            <person name="Wolf J."/>
            <person name="Bergner S.V."/>
            <person name="Schilhabel M.B."/>
            <person name="Klostermeier U.C."/>
            <person name="Beiko R.G."/>
            <person name="Rosenstiel P."/>
            <person name="Hippler M."/>
            <person name="Laroche J."/>
        </authorList>
    </citation>
    <scope>NUCLEOTIDE SEQUENCE [LARGE SCALE GENOMIC DNA]</scope>
    <source>
        <strain evidence="2 3">CCMP1005</strain>
    </source>
</reference>
<proteinExistence type="predicted"/>
<evidence type="ECO:0000313" key="2">
    <source>
        <dbReference type="EMBL" id="EJK58934.1"/>
    </source>
</evidence>
<comment type="caution">
    <text evidence="2">The sequence shown here is derived from an EMBL/GenBank/DDBJ whole genome shotgun (WGS) entry which is preliminary data.</text>
</comment>
<accession>K0S286</accession>
<protein>
    <submittedName>
        <fullName evidence="2">Uncharacterized protein</fullName>
    </submittedName>
</protein>
<sequence>TFARIVIVPVSARNRLLGKSYASSEVGFRHPSQDPGVPSPLAGWPPGERLRPAPHTQYSLGGAGPNLNRGPGKGVFVFLADVSIPGLPIRRAEESVRPIHRPGGGSSLLGRRRPGLEVLGGRYAGSFFGTGAAELSETGPSDAGRGGASAAHASPARSRLVRHPPVLGGASSRRRSSKKASGRVRFRSPWAVPGWRPSCPKYGPDGRRGMTHPCSRTQKRGHSPKLPSRARG</sequence>
<feature type="non-terminal residue" evidence="2">
    <location>
        <position position="1"/>
    </location>
</feature>
<keyword evidence="3" id="KW-1185">Reference proteome</keyword>
<feature type="compositionally biased region" description="Basic residues" evidence="1">
    <location>
        <begin position="217"/>
        <end position="232"/>
    </location>
</feature>
<feature type="region of interest" description="Disordered" evidence="1">
    <location>
        <begin position="135"/>
        <end position="232"/>
    </location>
</feature>
<dbReference type="EMBL" id="AGNL01023947">
    <property type="protein sequence ID" value="EJK58934.1"/>
    <property type="molecule type" value="Genomic_DNA"/>
</dbReference>
<evidence type="ECO:0000256" key="1">
    <source>
        <dbReference type="SAM" id="MobiDB-lite"/>
    </source>
</evidence>
<dbReference type="Proteomes" id="UP000266841">
    <property type="component" value="Unassembled WGS sequence"/>
</dbReference>
<evidence type="ECO:0000313" key="3">
    <source>
        <dbReference type="Proteomes" id="UP000266841"/>
    </source>
</evidence>
<gene>
    <name evidence="2" type="ORF">THAOC_20903</name>
</gene>
<name>K0S286_THAOC</name>
<feature type="compositionally biased region" description="Basic residues" evidence="1">
    <location>
        <begin position="172"/>
        <end position="186"/>
    </location>
</feature>
<dbReference type="AlphaFoldDB" id="K0S286"/>